<keyword evidence="2" id="KW-0805">Transcription regulation</keyword>
<dbReference type="CDD" id="cd15831">
    <property type="entry name" value="BTAD"/>
    <property type="match status" value="1"/>
</dbReference>
<dbReference type="Gene3D" id="1.10.10.10">
    <property type="entry name" value="Winged helix-like DNA-binding domain superfamily/Winged helix DNA-binding domain"/>
    <property type="match status" value="1"/>
</dbReference>
<name>A0A936NAB6_9ACTN</name>
<proteinExistence type="inferred from homology"/>
<dbReference type="GO" id="GO:0003677">
    <property type="term" value="F:DNA binding"/>
    <property type="evidence" value="ECO:0007669"/>
    <property type="project" value="UniProtKB-UniRule"/>
</dbReference>
<dbReference type="InterPro" id="IPR005158">
    <property type="entry name" value="BTAD"/>
</dbReference>
<dbReference type="AlphaFoldDB" id="A0A936NAB6"/>
<dbReference type="InterPro" id="IPR011990">
    <property type="entry name" value="TPR-like_helical_dom_sf"/>
</dbReference>
<evidence type="ECO:0000256" key="3">
    <source>
        <dbReference type="ARBA" id="ARBA00023125"/>
    </source>
</evidence>
<protein>
    <submittedName>
        <fullName evidence="7">AfsR/SARP family transcriptional regulator</fullName>
    </submittedName>
</protein>
<dbReference type="Gene3D" id="1.25.40.10">
    <property type="entry name" value="Tetratricopeptide repeat domain"/>
    <property type="match status" value="1"/>
</dbReference>
<evidence type="ECO:0000256" key="1">
    <source>
        <dbReference type="ARBA" id="ARBA00005820"/>
    </source>
</evidence>
<dbReference type="EMBL" id="JADJZA010000001">
    <property type="protein sequence ID" value="MBK9295996.1"/>
    <property type="molecule type" value="Genomic_DNA"/>
</dbReference>
<evidence type="ECO:0000256" key="4">
    <source>
        <dbReference type="ARBA" id="ARBA00023163"/>
    </source>
</evidence>
<reference evidence="7 8" key="1">
    <citation type="submission" date="2020-10" db="EMBL/GenBank/DDBJ databases">
        <title>Connecting structure to function with the recovery of over 1000 high-quality activated sludge metagenome-assembled genomes encoding full-length rRNA genes using long-read sequencing.</title>
        <authorList>
            <person name="Singleton C.M."/>
            <person name="Petriglieri F."/>
            <person name="Kristensen J.M."/>
            <person name="Kirkegaard R.H."/>
            <person name="Michaelsen T.Y."/>
            <person name="Andersen M.H."/>
            <person name="Karst S.M."/>
            <person name="Dueholm M.S."/>
            <person name="Nielsen P.H."/>
            <person name="Albertsen M."/>
        </authorList>
    </citation>
    <scope>NUCLEOTIDE SEQUENCE [LARGE SCALE GENOMIC DNA]</scope>
    <source>
        <strain evidence="7">Lyne_18-Q3-R50-59_MAXAC.006</strain>
    </source>
</reference>
<dbReference type="InterPro" id="IPR036388">
    <property type="entry name" value="WH-like_DNA-bd_sf"/>
</dbReference>
<feature type="DNA-binding region" description="OmpR/PhoB-type" evidence="5">
    <location>
        <begin position="1"/>
        <end position="90"/>
    </location>
</feature>
<dbReference type="Pfam" id="PF00486">
    <property type="entry name" value="Trans_reg_C"/>
    <property type="match status" value="1"/>
</dbReference>
<dbReference type="SUPFAM" id="SSF46894">
    <property type="entry name" value="C-terminal effector domain of the bipartite response regulators"/>
    <property type="match status" value="1"/>
</dbReference>
<keyword evidence="3 5" id="KW-0238">DNA-binding</keyword>
<dbReference type="SMART" id="SM01043">
    <property type="entry name" value="BTAD"/>
    <property type="match status" value="1"/>
</dbReference>
<comment type="caution">
    <text evidence="7">The sequence shown here is derived from an EMBL/GenBank/DDBJ whole genome shotgun (WGS) entry which is preliminary data.</text>
</comment>
<dbReference type="PROSITE" id="PS51755">
    <property type="entry name" value="OMPR_PHOB"/>
    <property type="match status" value="1"/>
</dbReference>
<evidence type="ECO:0000256" key="2">
    <source>
        <dbReference type="ARBA" id="ARBA00023015"/>
    </source>
</evidence>
<dbReference type="GO" id="GO:0000160">
    <property type="term" value="P:phosphorelay signal transduction system"/>
    <property type="evidence" value="ECO:0007669"/>
    <property type="project" value="InterPro"/>
</dbReference>
<dbReference type="PANTHER" id="PTHR35807:SF1">
    <property type="entry name" value="TRANSCRIPTIONAL REGULATOR REDD"/>
    <property type="match status" value="1"/>
</dbReference>
<dbReference type="Pfam" id="PF03704">
    <property type="entry name" value="BTAD"/>
    <property type="match status" value="1"/>
</dbReference>
<dbReference type="InterPro" id="IPR001867">
    <property type="entry name" value="OmpR/PhoB-type_DNA-bd"/>
</dbReference>
<organism evidence="7 8">
    <name type="scientific">Candidatus Neomicrothrix subdominans</name>
    <dbReference type="NCBI Taxonomy" id="2954438"/>
    <lineage>
        <taxon>Bacteria</taxon>
        <taxon>Bacillati</taxon>
        <taxon>Actinomycetota</taxon>
        <taxon>Acidimicrobiia</taxon>
        <taxon>Acidimicrobiales</taxon>
        <taxon>Microthrixaceae</taxon>
        <taxon>Candidatus Neomicrothrix</taxon>
    </lineage>
</organism>
<evidence type="ECO:0000259" key="6">
    <source>
        <dbReference type="PROSITE" id="PS51755"/>
    </source>
</evidence>
<dbReference type="GO" id="GO:0006355">
    <property type="term" value="P:regulation of DNA-templated transcription"/>
    <property type="evidence" value="ECO:0007669"/>
    <property type="project" value="InterPro"/>
</dbReference>
<gene>
    <name evidence="7" type="ORF">IPN02_03795</name>
</gene>
<comment type="similarity">
    <text evidence="1">Belongs to the AfsR/DnrI/RedD regulatory family.</text>
</comment>
<evidence type="ECO:0000256" key="5">
    <source>
        <dbReference type="PROSITE-ProRule" id="PRU01091"/>
    </source>
</evidence>
<dbReference type="InterPro" id="IPR016032">
    <property type="entry name" value="Sig_transdc_resp-reg_C-effctor"/>
</dbReference>
<dbReference type="Proteomes" id="UP000727993">
    <property type="component" value="Unassembled WGS sequence"/>
</dbReference>
<accession>A0A936NAB6</accession>
<dbReference type="SMART" id="SM00862">
    <property type="entry name" value="Trans_reg_C"/>
    <property type="match status" value="1"/>
</dbReference>
<evidence type="ECO:0000313" key="7">
    <source>
        <dbReference type="EMBL" id="MBK9295996.1"/>
    </source>
</evidence>
<sequence>MQVRLLGPLEIEGEDGPLPISGSKLRAVLAMLALDAGRAVSTDRLAEALWQDDPPAGATNALQRLVSKLRRALGSPDLVVLGPSGYVLAVDPVDVDASRLEALAATARRSVAVGDLPLALAHFAAAEGLWRGPALADFASDDFARSHIVHLDELRLALAEERVDVELAMGRDAQLVAELNALVAEHPLRERLRAQLMVALYRAGRQAGRAAGLPGRAHRWPSNSGWNPDPSCNAWSRPCCDTTRRCSSIRPRPCRRRRRAGATATSGRR</sequence>
<evidence type="ECO:0000313" key="8">
    <source>
        <dbReference type="Proteomes" id="UP000727993"/>
    </source>
</evidence>
<dbReference type="SUPFAM" id="SSF48452">
    <property type="entry name" value="TPR-like"/>
    <property type="match status" value="1"/>
</dbReference>
<keyword evidence="4" id="KW-0804">Transcription</keyword>
<dbReference type="PANTHER" id="PTHR35807">
    <property type="entry name" value="TRANSCRIPTIONAL REGULATOR REDD-RELATED"/>
    <property type="match status" value="1"/>
</dbReference>
<dbReference type="InterPro" id="IPR051677">
    <property type="entry name" value="AfsR-DnrI-RedD_regulator"/>
</dbReference>
<feature type="domain" description="OmpR/PhoB-type" evidence="6">
    <location>
        <begin position="1"/>
        <end position="90"/>
    </location>
</feature>